<organism evidence="1 2">
    <name type="scientific">Nephila pilipes</name>
    <name type="common">Giant wood spider</name>
    <name type="synonym">Nephila maculata</name>
    <dbReference type="NCBI Taxonomy" id="299642"/>
    <lineage>
        <taxon>Eukaryota</taxon>
        <taxon>Metazoa</taxon>
        <taxon>Ecdysozoa</taxon>
        <taxon>Arthropoda</taxon>
        <taxon>Chelicerata</taxon>
        <taxon>Arachnida</taxon>
        <taxon>Araneae</taxon>
        <taxon>Araneomorphae</taxon>
        <taxon>Entelegynae</taxon>
        <taxon>Araneoidea</taxon>
        <taxon>Nephilidae</taxon>
        <taxon>Nephila</taxon>
    </lineage>
</organism>
<evidence type="ECO:0000313" key="1">
    <source>
        <dbReference type="EMBL" id="GFT78794.1"/>
    </source>
</evidence>
<keyword evidence="2" id="KW-1185">Reference proteome</keyword>
<name>A0A8X6PMA9_NEPPI</name>
<comment type="caution">
    <text evidence="1">The sequence shown here is derived from an EMBL/GenBank/DDBJ whole genome shotgun (WGS) entry which is preliminary data.</text>
</comment>
<sequence length="157" mass="18875">MIIQNRKRIQFYLERHLEENKSSNHPFVLVYLFCEKVPATKTFSSLFLQPKKRRRGCCVSPIVQRMQSRKDYEENERLTDRFHRVFTRRSGDLSTYQPRTERLRFRWRAARKMHVDPADRLVSLNRRLRSIGMRAFDNLLGHSNDELNSLLTSYNAI</sequence>
<dbReference type="EMBL" id="BMAW01022663">
    <property type="protein sequence ID" value="GFT78794.1"/>
    <property type="molecule type" value="Genomic_DNA"/>
</dbReference>
<gene>
    <name evidence="1" type="ORF">NPIL_564051</name>
</gene>
<dbReference type="AlphaFoldDB" id="A0A8X6PMA9"/>
<protein>
    <submittedName>
        <fullName evidence="1">Uncharacterized protein</fullName>
    </submittedName>
</protein>
<evidence type="ECO:0000313" key="2">
    <source>
        <dbReference type="Proteomes" id="UP000887013"/>
    </source>
</evidence>
<reference evidence="1" key="1">
    <citation type="submission" date="2020-08" db="EMBL/GenBank/DDBJ databases">
        <title>Multicomponent nature underlies the extraordinary mechanical properties of spider dragline silk.</title>
        <authorList>
            <person name="Kono N."/>
            <person name="Nakamura H."/>
            <person name="Mori M."/>
            <person name="Yoshida Y."/>
            <person name="Ohtoshi R."/>
            <person name="Malay A.D."/>
            <person name="Moran D.A.P."/>
            <person name="Tomita M."/>
            <person name="Numata K."/>
            <person name="Arakawa K."/>
        </authorList>
    </citation>
    <scope>NUCLEOTIDE SEQUENCE</scope>
</reference>
<dbReference type="Proteomes" id="UP000887013">
    <property type="component" value="Unassembled WGS sequence"/>
</dbReference>
<proteinExistence type="predicted"/>
<accession>A0A8X6PMA9</accession>